<gene>
    <name evidence="2" type="ORF">EDD18DRAFT_1367567</name>
</gene>
<sequence>MLAEEMGQTIPLNVGALCKMERPLGGRPHIADPQGKRKYVLQTQNNNAKKDSPALKQKRKVADQDCGPSPKRQNLVEKPMVEKQVEKQIVVAKDHKLAKALAQQIIFLIGPKIAIIHICQELMSQWLSLGSEATYKSTQFDVSTPTKTVDLQAQLEKAMIINQDSIGRTLLRKIASISGAPDQVKLTLILSKTPQCDALDFGTLLPFFLHLERLTISELARVFSGVLPSVSSNQGSLSLSSSSQSLHLNALMNGNHGNVKRLQLMYEVLYPLLDGVSEPYPPFNETPELTAAIRNFLDYVNADTVMCLVTALGKL</sequence>
<name>A0AA39NZT1_9AGAR</name>
<proteinExistence type="predicted"/>
<evidence type="ECO:0000256" key="1">
    <source>
        <dbReference type="SAM" id="MobiDB-lite"/>
    </source>
</evidence>
<comment type="caution">
    <text evidence="2">The sequence shown here is derived from an EMBL/GenBank/DDBJ whole genome shotgun (WGS) entry which is preliminary data.</text>
</comment>
<keyword evidence="3" id="KW-1185">Reference proteome</keyword>
<dbReference type="EMBL" id="JAUEPU010000165">
    <property type="protein sequence ID" value="KAK0474680.1"/>
    <property type="molecule type" value="Genomic_DNA"/>
</dbReference>
<organism evidence="2 3">
    <name type="scientific">Armillaria luteobubalina</name>
    <dbReference type="NCBI Taxonomy" id="153913"/>
    <lineage>
        <taxon>Eukaryota</taxon>
        <taxon>Fungi</taxon>
        <taxon>Dikarya</taxon>
        <taxon>Basidiomycota</taxon>
        <taxon>Agaricomycotina</taxon>
        <taxon>Agaricomycetes</taxon>
        <taxon>Agaricomycetidae</taxon>
        <taxon>Agaricales</taxon>
        <taxon>Marasmiineae</taxon>
        <taxon>Physalacriaceae</taxon>
        <taxon>Armillaria</taxon>
    </lineage>
</organism>
<reference evidence="2" key="1">
    <citation type="submission" date="2023-06" db="EMBL/GenBank/DDBJ databases">
        <authorList>
            <consortium name="Lawrence Berkeley National Laboratory"/>
            <person name="Ahrendt S."/>
            <person name="Sahu N."/>
            <person name="Indic B."/>
            <person name="Wong-Bajracharya J."/>
            <person name="Merenyi Z."/>
            <person name="Ke H.-M."/>
            <person name="Monk M."/>
            <person name="Kocsube S."/>
            <person name="Drula E."/>
            <person name="Lipzen A."/>
            <person name="Balint B."/>
            <person name="Henrissat B."/>
            <person name="Andreopoulos B."/>
            <person name="Martin F.M."/>
            <person name="Harder C.B."/>
            <person name="Rigling D."/>
            <person name="Ford K.L."/>
            <person name="Foster G.D."/>
            <person name="Pangilinan J."/>
            <person name="Papanicolaou A."/>
            <person name="Barry K."/>
            <person name="LaButti K."/>
            <person name="Viragh M."/>
            <person name="Koriabine M."/>
            <person name="Yan M."/>
            <person name="Riley R."/>
            <person name="Champramary S."/>
            <person name="Plett K.L."/>
            <person name="Tsai I.J."/>
            <person name="Slot J."/>
            <person name="Sipos G."/>
            <person name="Plett J."/>
            <person name="Nagy L.G."/>
            <person name="Grigoriev I.V."/>
        </authorList>
    </citation>
    <scope>NUCLEOTIDE SEQUENCE</scope>
    <source>
        <strain evidence="2">HWK02</strain>
    </source>
</reference>
<dbReference type="AlphaFoldDB" id="A0AA39NZT1"/>
<evidence type="ECO:0000313" key="3">
    <source>
        <dbReference type="Proteomes" id="UP001175228"/>
    </source>
</evidence>
<feature type="region of interest" description="Disordered" evidence="1">
    <location>
        <begin position="45"/>
        <end position="73"/>
    </location>
</feature>
<evidence type="ECO:0000313" key="2">
    <source>
        <dbReference type="EMBL" id="KAK0474680.1"/>
    </source>
</evidence>
<dbReference type="Proteomes" id="UP001175228">
    <property type="component" value="Unassembled WGS sequence"/>
</dbReference>
<accession>A0AA39NZT1</accession>
<protein>
    <submittedName>
        <fullName evidence="2">Uncharacterized protein</fullName>
    </submittedName>
</protein>